<protein>
    <recommendedName>
        <fullName evidence="3">Adenosylcobinamide amidohydrolase</fullName>
    </recommendedName>
</protein>
<dbReference type="PANTHER" id="PTHR35336:SF5">
    <property type="entry name" value="ADENOSYLCOBINAMIDE AMIDOHYDROLASE"/>
    <property type="match status" value="1"/>
</dbReference>
<dbReference type="EMBL" id="CP019948">
    <property type="protein sequence ID" value="ARN80507.1"/>
    <property type="molecule type" value="Genomic_DNA"/>
</dbReference>
<dbReference type="Pfam" id="PF01955">
    <property type="entry name" value="CbiZ"/>
    <property type="match status" value="1"/>
</dbReference>
<dbReference type="PANTHER" id="PTHR35336">
    <property type="entry name" value="ADENOSYLCOBINAMIDE AMIDOHYDROLASE"/>
    <property type="match status" value="1"/>
</dbReference>
<evidence type="ECO:0008006" key="3">
    <source>
        <dbReference type="Google" id="ProtNLM"/>
    </source>
</evidence>
<gene>
    <name evidence="1" type="ORF">B1812_04860</name>
</gene>
<proteinExistence type="predicted"/>
<evidence type="ECO:0000313" key="2">
    <source>
        <dbReference type="Proteomes" id="UP000193978"/>
    </source>
</evidence>
<organism evidence="1 2">
    <name type="scientific">Methylocystis bryophila</name>
    <dbReference type="NCBI Taxonomy" id="655015"/>
    <lineage>
        <taxon>Bacteria</taxon>
        <taxon>Pseudomonadati</taxon>
        <taxon>Pseudomonadota</taxon>
        <taxon>Alphaproteobacteria</taxon>
        <taxon>Hyphomicrobiales</taxon>
        <taxon>Methylocystaceae</taxon>
        <taxon>Methylocystis</taxon>
    </lineage>
</organism>
<accession>A0A1W6MSG8</accession>
<dbReference type="STRING" id="655015.B1812_04860"/>
<dbReference type="OrthoDB" id="9767827at2"/>
<dbReference type="AlphaFoldDB" id="A0A1W6MSG8"/>
<sequence>MPTRPLFRLSCEPPLLVVRFDEPMQTLGWPVLKPGFASAREIVWLEVHDGDLPIHVDAVAFLKEKLAAESLVEAAAFMTSRDIRRHYVKHCGVGAVAATCVATVGLSNAERVGSRRASKCRGAFGTINTLVHVSCPLALGAFIEAVSIAAQARTAAVMETSPVQQVRPVTGTGTDCIIIAAPKGGRPADCAGLHTDIGEAIGAAVYDAIFAGATQWWVEATPHPAVQRTRGAL</sequence>
<reference evidence="1 2" key="1">
    <citation type="submission" date="2017-02" db="EMBL/GenBank/DDBJ databases">
        <authorList>
            <person name="Peterson S.W."/>
        </authorList>
    </citation>
    <scope>NUCLEOTIDE SEQUENCE [LARGE SCALE GENOMIC DNA]</scope>
    <source>
        <strain evidence="1 2">S285</strain>
    </source>
</reference>
<dbReference type="Proteomes" id="UP000193978">
    <property type="component" value="Chromosome"/>
</dbReference>
<keyword evidence="2" id="KW-1185">Reference proteome</keyword>
<evidence type="ECO:0000313" key="1">
    <source>
        <dbReference type="EMBL" id="ARN80507.1"/>
    </source>
</evidence>
<dbReference type="InterPro" id="IPR002808">
    <property type="entry name" value="AdoCbi_amidolase"/>
</dbReference>
<dbReference type="InterPro" id="IPR052209">
    <property type="entry name" value="CbiZ"/>
</dbReference>
<dbReference type="KEGG" id="mbry:B1812_04860"/>
<name>A0A1W6MSG8_9HYPH</name>